<feature type="compositionally biased region" description="Basic and acidic residues" evidence="1">
    <location>
        <begin position="74"/>
        <end position="93"/>
    </location>
</feature>
<accession>A0A1B8AJS8</accession>
<sequence length="218" mass="24534">MPSSDTPEKSTDGPSRRKSASMGNFGNENVDRSEEIVLTRKQKRLQRRENLRLQAEVAPFLGMELDDEDTEETGETKTEEKVEEEKKEEKNDKNVIGSPLDTIPEIDESALDDKAVTNGLRPDDFKAPPPGESEFPGQTDKLHLIVAADGPSVQYFLCRQNMLWKDGGGHVLCGQTSSILVDNKIRVVLYAILQNVIFSDCSPILREIYSRFRNDDTY</sequence>
<feature type="compositionally biased region" description="Acidic residues" evidence="1">
    <location>
        <begin position="64"/>
        <end position="73"/>
    </location>
</feature>
<proteinExistence type="predicted"/>
<dbReference type="AlphaFoldDB" id="A0A1B8AJS8"/>
<reference evidence="2 3" key="1">
    <citation type="submission" date="2016-06" db="EMBL/GenBank/DDBJ databases">
        <title>Living apart together: crosstalk between the core and supernumerary genomes in a fungal plant pathogen.</title>
        <authorList>
            <person name="Vanheule A."/>
            <person name="Audenaert K."/>
            <person name="Warris S."/>
            <person name="Van De Geest H."/>
            <person name="Schijlen E."/>
            <person name="Hofte M."/>
            <person name="De Saeger S."/>
            <person name="Haesaert G."/>
            <person name="Waalwijk C."/>
            <person name="Van Der Lee T."/>
        </authorList>
    </citation>
    <scope>NUCLEOTIDE SEQUENCE [LARGE SCALE GENOMIC DNA]</scope>
    <source>
        <strain evidence="2 3">2516</strain>
    </source>
</reference>
<organism evidence="2 3">
    <name type="scientific">Fusarium poae</name>
    <dbReference type="NCBI Taxonomy" id="36050"/>
    <lineage>
        <taxon>Eukaryota</taxon>
        <taxon>Fungi</taxon>
        <taxon>Dikarya</taxon>
        <taxon>Ascomycota</taxon>
        <taxon>Pezizomycotina</taxon>
        <taxon>Sordariomycetes</taxon>
        <taxon>Hypocreomycetidae</taxon>
        <taxon>Hypocreales</taxon>
        <taxon>Nectriaceae</taxon>
        <taxon>Fusarium</taxon>
    </lineage>
</organism>
<protein>
    <submittedName>
        <fullName evidence="2">Uncharacterized protein</fullName>
    </submittedName>
</protein>
<feature type="region of interest" description="Disordered" evidence="1">
    <location>
        <begin position="1"/>
        <end position="34"/>
    </location>
</feature>
<gene>
    <name evidence="2" type="ORF">FPOA_07172</name>
</gene>
<name>A0A1B8AJS8_FUSPO</name>
<evidence type="ECO:0000256" key="1">
    <source>
        <dbReference type="SAM" id="MobiDB-lite"/>
    </source>
</evidence>
<evidence type="ECO:0000313" key="2">
    <source>
        <dbReference type="EMBL" id="OBS20832.1"/>
    </source>
</evidence>
<comment type="caution">
    <text evidence="2">The sequence shown here is derived from an EMBL/GenBank/DDBJ whole genome shotgun (WGS) entry which is preliminary data.</text>
</comment>
<dbReference type="EMBL" id="LYXU01000003">
    <property type="protein sequence ID" value="OBS20832.1"/>
    <property type="molecule type" value="Genomic_DNA"/>
</dbReference>
<feature type="compositionally biased region" description="Basic and acidic residues" evidence="1">
    <location>
        <begin position="1"/>
        <end position="15"/>
    </location>
</feature>
<keyword evidence="3" id="KW-1185">Reference proteome</keyword>
<dbReference type="Proteomes" id="UP000091967">
    <property type="component" value="Unassembled WGS sequence"/>
</dbReference>
<feature type="region of interest" description="Disordered" evidence="1">
    <location>
        <begin position="60"/>
        <end position="112"/>
    </location>
</feature>
<evidence type="ECO:0000313" key="3">
    <source>
        <dbReference type="Proteomes" id="UP000091967"/>
    </source>
</evidence>